<evidence type="ECO:0000256" key="2">
    <source>
        <dbReference type="ARBA" id="ARBA00022729"/>
    </source>
</evidence>
<dbReference type="InterPro" id="IPR050386">
    <property type="entry name" value="Glycosyl_hydrolase_5"/>
</dbReference>
<evidence type="ECO:0000256" key="3">
    <source>
        <dbReference type="ARBA" id="ARBA00022801"/>
    </source>
</evidence>
<keyword evidence="6" id="KW-0326">Glycosidase</keyword>
<keyword evidence="11" id="KW-1185">Reference proteome</keyword>
<sequence>MYKSITILFLSILLSHGVMAQLTPYEAVEAIGRGINLGNTLDAPKAEGDWAPKAEEYYFDAYKEAGFQSVRIPITWDNRVSKTAPYDVDADFMNRVEEVVDWGLERNLVIIINVHHDDWLKNDYSDDNIARFEAIWTQISDRFHTKSDSLLFEPLNEPHGMTIAEAADANKRALAIIREKNPTRNVIISGNGWSAIQDLLTMPVPSGDSHLIGYFHTYDPWDFSSAEKSRTWGTKSDKDFISNEFKKAKDWSTQNRIPVIISEFGAVHSTDFNSRMRHYAHFVEESLSRGISFMAWDDGGWYEIYQRKAKKWHETKDILIHNTTETATNLELSIQNDSTVLVEWENRNDATSMLKIERKVEEEFVVIDSVVSTVTSYLDISTTQGNKYQYRISQIVDEQLIISYPQKINVLNTERGFYGGVLIAVPGTLEAENYDIGGEGFTFSDTEELNQGGAYRTDGVDIEEITGGYQVGYVEKGEWLEYSVDVKETATYKITAFIAAMEAGGEMTIKSSLNSREEAEFSIPSTKSWTEQTSVESNLKLEAGEQILRLTINSQPAFNIDKLKLEVTTDVDVPPLALEDEISNLIVYPNPSTGKFNITKGIKMNPTFDIQVLNAIGNNIATFSLDVNQKSIDISKYPKGIYFLKYFDNQEVFYKKIIKE</sequence>
<keyword evidence="2 8" id="KW-0732">Signal</keyword>
<dbReference type="Gene3D" id="2.60.40.10">
    <property type="entry name" value="Immunoglobulins"/>
    <property type="match status" value="1"/>
</dbReference>
<evidence type="ECO:0000256" key="8">
    <source>
        <dbReference type="SAM" id="SignalP"/>
    </source>
</evidence>
<dbReference type="InterPro" id="IPR005084">
    <property type="entry name" value="CBM6"/>
</dbReference>
<dbReference type="GO" id="GO:0005576">
    <property type="term" value="C:extracellular region"/>
    <property type="evidence" value="ECO:0007669"/>
    <property type="project" value="TreeGrafter"/>
</dbReference>
<evidence type="ECO:0000313" key="11">
    <source>
        <dbReference type="Proteomes" id="UP000267268"/>
    </source>
</evidence>
<dbReference type="OrthoDB" id="9800955at2"/>
<dbReference type="Gene3D" id="2.60.120.260">
    <property type="entry name" value="Galactose-binding domain-like"/>
    <property type="match status" value="1"/>
</dbReference>
<feature type="signal peptide" evidence="8">
    <location>
        <begin position="1"/>
        <end position="20"/>
    </location>
</feature>
<keyword evidence="5" id="KW-0119">Carbohydrate metabolism</keyword>
<evidence type="ECO:0000256" key="4">
    <source>
        <dbReference type="ARBA" id="ARBA00023001"/>
    </source>
</evidence>
<dbReference type="PROSITE" id="PS51175">
    <property type="entry name" value="CBM6"/>
    <property type="match status" value="1"/>
</dbReference>
<dbReference type="SUPFAM" id="SSF49785">
    <property type="entry name" value="Galactose-binding domain-like"/>
    <property type="match status" value="1"/>
</dbReference>
<dbReference type="KEGG" id="fll:EI427_10880"/>
<dbReference type="Proteomes" id="UP000267268">
    <property type="component" value="Chromosome 1"/>
</dbReference>
<dbReference type="CDD" id="cd04080">
    <property type="entry name" value="CBM6_cellulase-like"/>
    <property type="match status" value="1"/>
</dbReference>
<dbReference type="RefSeq" id="WP_126614500.1">
    <property type="nucleotide sequence ID" value="NZ_CP034562.1"/>
</dbReference>
<keyword evidence="4" id="KW-0136">Cellulose degradation</keyword>
<evidence type="ECO:0000259" key="9">
    <source>
        <dbReference type="PROSITE" id="PS51175"/>
    </source>
</evidence>
<dbReference type="GO" id="GO:0030246">
    <property type="term" value="F:carbohydrate binding"/>
    <property type="evidence" value="ECO:0007669"/>
    <property type="project" value="InterPro"/>
</dbReference>
<name>A0A3Q9FQ47_9BACT</name>
<protein>
    <submittedName>
        <fullName evidence="10">Carbohydrate-binding protein</fullName>
    </submittedName>
</protein>
<dbReference type="Pfam" id="PF03422">
    <property type="entry name" value="CBM_6"/>
    <property type="match status" value="1"/>
</dbReference>
<keyword evidence="3" id="KW-0378">Hydrolase</keyword>
<organism evidence="10 11">
    <name type="scientific">Flammeovirga pectinis</name>
    <dbReference type="NCBI Taxonomy" id="2494373"/>
    <lineage>
        <taxon>Bacteria</taxon>
        <taxon>Pseudomonadati</taxon>
        <taxon>Bacteroidota</taxon>
        <taxon>Cytophagia</taxon>
        <taxon>Cytophagales</taxon>
        <taxon>Flammeovirgaceae</taxon>
        <taxon>Flammeovirga</taxon>
    </lineage>
</organism>
<accession>A0A3Q9FQ47</accession>
<evidence type="ECO:0000313" key="10">
    <source>
        <dbReference type="EMBL" id="AZQ62719.1"/>
    </source>
</evidence>
<keyword evidence="7" id="KW-0624">Polysaccharide degradation</keyword>
<dbReference type="GO" id="GO:0030245">
    <property type="term" value="P:cellulose catabolic process"/>
    <property type="evidence" value="ECO:0007669"/>
    <property type="project" value="UniProtKB-KW"/>
</dbReference>
<dbReference type="Gene3D" id="3.20.20.80">
    <property type="entry name" value="Glycosidases"/>
    <property type="match status" value="1"/>
</dbReference>
<feature type="chain" id="PRO_5018727915" evidence="8">
    <location>
        <begin position="21"/>
        <end position="660"/>
    </location>
</feature>
<reference evidence="10 11" key="1">
    <citation type="submission" date="2018-12" db="EMBL/GenBank/DDBJ databases">
        <title>Flammeovirga pectinis sp. nov., isolated from the gut of the Korean scallop, Patinopecten yessoensis.</title>
        <authorList>
            <person name="Bae J.-W."/>
            <person name="Jeong Y.-S."/>
            <person name="Kang W."/>
        </authorList>
    </citation>
    <scope>NUCLEOTIDE SEQUENCE [LARGE SCALE GENOMIC DNA]</scope>
    <source>
        <strain evidence="10 11">L12M1</strain>
    </source>
</reference>
<dbReference type="InterPro" id="IPR017853">
    <property type="entry name" value="GH"/>
</dbReference>
<dbReference type="PANTHER" id="PTHR31297">
    <property type="entry name" value="GLUCAN ENDO-1,6-BETA-GLUCOSIDASE B"/>
    <property type="match status" value="1"/>
</dbReference>
<evidence type="ECO:0000256" key="1">
    <source>
        <dbReference type="ARBA" id="ARBA00005641"/>
    </source>
</evidence>
<dbReference type="PANTHER" id="PTHR31297:SF41">
    <property type="entry name" value="ENDOGLUCANASE, PUTATIVE (AFU_ORTHOLOGUE AFUA_5G01830)-RELATED"/>
    <property type="match status" value="1"/>
</dbReference>
<evidence type="ECO:0000256" key="7">
    <source>
        <dbReference type="ARBA" id="ARBA00023326"/>
    </source>
</evidence>
<comment type="similarity">
    <text evidence="1">Belongs to the glycosyl hydrolase 5 (cellulase A) family.</text>
</comment>
<dbReference type="SMART" id="SM00606">
    <property type="entry name" value="CBD_IV"/>
    <property type="match status" value="1"/>
</dbReference>
<dbReference type="InterPro" id="IPR006584">
    <property type="entry name" value="Cellulose-bd_IV"/>
</dbReference>
<dbReference type="InterPro" id="IPR026444">
    <property type="entry name" value="Secre_tail"/>
</dbReference>
<evidence type="ECO:0000256" key="6">
    <source>
        <dbReference type="ARBA" id="ARBA00023295"/>
    </source>
</evidence>
<gene>
    <name evidence="10" type="ORF">EI427_10880</name>
</gene>
<proteinExistence type="inferred from homology"/>
<dbReference type="GO" id="GO:0009986">
    <property type="term" value="C:cell surface"/>
    <property type="evidence" value="ECO:0007669"/>
    <property type="project" value="TreeGrafter"/>
</dbReference>
<dbReference type="InterPro" id="IPR013783">
    <property type="entry name" value="Ig-like_fold"/>
</dbReference>
<dbReference type="Pfam" id="PF00150">
    <property type="entry name" value="Cellulase"/>
    <property type="match status" value="1"/>
</dbReference>
<dbReference type="InterPro" id="IPR008979">
    <property type="entry name" value="Galactose-bd-like_sf"/>
</dbReference>
<dbReference type="SUPFAM" id="SSF51445">
    <property type="entry name" value="(Trans)glycosidases"/>
    <property type="match status" value="1"/>
</dbReference>
<dbReference type="InterPro" id="IPR001547">
    <property type="entry name" value="Glyco_hydro_5"/>
</dbReference>
<dbReference type="NCBIfam" id="TIGR04183">
    <property type="entry name" value="Por_Secre_tail"/>
    <property type="match status" value="1"/>
</dbReference>
<evidence type="ECO:0000256" key="5">
    <source>
        <dbReference type="ARBA" id="ARBA00023277"/>
    </source>
</evidence>
<dbReference type="GO" id="GO:0008422">
    <property type="term" value="F:beta-glucosidase activity"/>
    <property type="evidence" value="ECO:0007669"/>
    <property type="project" value="TreeGrafter"/>
</dbReference>
<dbReference type="Pfam" id="PF18962">
    <property type="entry name" value="Por_Secre_tail"/>
    <property type="match status" value="1"/>
</dbReference>
<feature type="domain" description="CBM6" evidence="9">
    <location>
        <begin position="427"/>
        <end position="566"/>
    </location>
</feature>
<dbReference type="EMBL" id="CP034562">
    <property type="protein sequence ID" value="AZQ62719.1"/>
    <property type="molecule type" value="Genomic_DNA"/>
</dbReference>
<dbReference type="AlphaFoldDB" id="A0A3Q9FQ47"/>